<dbReference type="PROSITE" id="PS51756">
    <property type="entry name" value="LXG"/>
    <property type="match status" value="1"/>
</dbReference>
<evidence type="ECO:0000256" key="1">
    <source>
        <dbReference type="ARBA" id="ARBA00034117"/>
    </source>
</evidence>
<reference evidence="4" key="1">
    <citation type="journal article" date="2019" name="Int. J. Syst. Evol. Microbiol.">
        <title>The Global Catalogue of Microorganisms (GCM) 10K type strain sequencing project: providing services to taxonomists for standard genome sequencing and annotation.</title>
        <authorList>
            <consortium name="The Broad Institute Genomics Platform"/>
            <consortium name="The Broad Institute Genome Sequencing Center for Infectious Disease"/>
            <person name="Wu L."/>
            <person name="Ma J."/>
        </authorList>
    </citation>
    <scope>NUCLEOTIDE SEQUENCE [LARGE SCALE GENOMIC DNA]</scope>
    <source>
        <strain evidence="4">CCUG 54822</strain>
    </source>
</reference>
<sequence length="429" mass="45341">MGHKVDISEVTELSDDLKTASEDIKSSLNRVDESIDKMTAMSSFSGKTAKEAKNYFNDLHKTILESFDSLFNYLDDHLKKHLQTFQSRVDASESAIIESDYLNDTEADVNDDYDRLSEGQESVRETISSVSDITSARHSNSSTLDADKADVIKTITNLEEDLDSFTSEGNQEISQTEDLLHQIEVAINNAGAVTGQTRFTDYKGNSATVGLPALKGYIDEKTEEAIENLDPDAKACVEKAVEDYKNGIINKETLDSIKSGVIASGTAFLTGAANKYVTGKVSEQVASSIVQWAQRNTSFFVDRGLVAAPVTGNVTTFTESPSILSQAVRTGARYGVPIVGSAIDFGIQVSQGEDPTDAAIKTAGHLGAGMAGAAVGTAIGGPIGTLVGFGIGVAGSVAFDFVYDNKEKIGEAIGDAVSGIGDAVSGLVG</sequence>
<dbReference type="Pfam" id="PF04740">
    <property type="entry name" value="LXG"/>
    <property type="match status" value="1"/>
</dbReference>
<organism evidence="3 4">
    <name type="scientific">Lentibacillus salinarum</name>
    <dbReference type="NCBI Taxonomy" id="446820"/>
    <lineage>
        <taxon>Bacteria</taxon>
        <taxon>Bacillati</taxon>
        <taxon>Bacillota</taxon>
        <taxon>Bacilli</taxon>
        <taxon>Bacillales</taxon>
        <taxon>Bacillaceae</taxon>
        <taxon>Lentibacillus</taxon>
    </lineage>
</organism>
<gene>
    <name evidence="3" type="ORF">ACFQ4A_07335</name>
</gene>
<dbReference type="RefSeq" id="WP_382399055.1">
    <property type="nucleotide sequence ID" value="NZ_JBHTNH010000014.1"/>
</dbReference>
<keyword evidence="4" id="KW-1185">Reference proteome</keyword>
<proteinExistence type="inferred from homology"/>
<evidence type="ECO:0000259" key="2">
    <source>
        <dbReference type="PROSITE" id="PS51756"/>
    </source>
</evidence>
<protein>
    <submittedName>
        <fullName evidence="3">T7SS effector LXG polymorphic toxin</fullName>
    </submittedName>
</protein>
<comment type="similarity">
    <text evidence="1">In the N-terminal section; belongs to the LXG family.</text>
</comment>
<feature type="domain" description="LXG" evidence="2">
    <location>
        <begin position="1"/>
        <end position="243"/>
    </location>
</feature>
<comment type="caution">
    <text evidence="3">The sequence shown here is derived from an EMBL/GenBank/DDBJ whole genome shotgun (WGS) entry which is preliminary data.</text>
</comment>
<dbReference type="InterPro" id="IPR006829">
    <property type="entry name" value="LXG_dom"/>
</dbReference>
<dbReference type="Proteomes" id="UP001597178">
    <property type="component" value="Unassembled WGS sequence"/>
</dbReference>
<accession>A0ABW3ZSV6</accession>
<name>A0ABW3ZSV6_9BACI</name>
<evidence type="ECO:0000313" key="3">
    <source>
        <dbReference type="EMBL" id="MFD1361465.1"/>
    </source>
</evidence>
<dbReference type="Gene3D" id="1.10.287.1060">
    <property type="entry name" value="ESAT-6-like"/>
    <property type="match status" value="1"/>
</dbReference>
<evidence type="ECO:0000313" key="4">
    <source>
        <dbReference type="Proteomes" id="UP001597178"/>
    </source>
</evidence>
<dbReference type="EMBL" id="JBHTNH010000014">
    <property type="protein sequence ID" value="MFD1361465.1"/>
    <property type="molecule type" value="Genomic_DNA"/>
</dbReference>